<dbReference type="CDD" id="cd19817">
    <property type="entry name" value="Bbox1_ANCHR-like"/>
    <property type="match status" value="1"/>
</dbReference>
<feature type="compositionally biased region" description="Acidic residues" evidence="1">
    <location>
        <begin position="110"/>
        <end position="120"/>
    </location>
</feature>
<feature type="region of interest" description="Disordered" evidence="1">
    <location>
        <begin position="52"/>
        <end position="199"/>
    </location>
</feature>
<dbReference type="PANTHER" id="PTHR46603:SF1">
    <property type="entry name" value="ABSCISSION_NOCUT CHECKPOINT REGULATOR"/>
    <property type="match status" value="1"/>
</dbReference>
<dbReference type="Pfam" id="PF22586">
    <property type="entry name" value="ANCHR-like_BBOX"/>
    <property type="match status" value="1"/>
</dbReference>
<dbReference type="AlphaFoldDB" id="A0A8H6R7Q5"/>
<keyword evidence="3" id="KW-1185">Reference proteome</keyword>
<feature type="region of interest" description="Disordered" evidence="1">
    <location>
        <begin position="340"/>
        <end position="362"/>
    </location>
</feature>
<reference evidence="2" key="1">
    <citation type="submission" date="2020-04" db="EMBL/GenBank/DDBJ databases">
        <title>Draft genome resource of the tomato pathogen Pseudocercospora fuligena.</title>
        <authorList>
            <person name="Zaccaron A."/>
        </authorList>
    </citation>
    <scope>NUCLEOTIDE SEQUENCE</scope>
    <source>
        <strain evidence="2">PF001</strain>
    </source>
</reference>
<dbReference type="OrthoDB" id="5407799at2759"/>
<evidence type="ECO:0000313" key="3">
    <source>
        <dbReference type="Proteomes" id="UP000660729"/>
    </source>
</evidence>
<dbReference type="EMBL" id="JABCIY010000306">
    <property type="protein sequence ID" value="KAF7185914.1"/>
    <property type="molecule type" value="Genomic_DNA"/>
</dbReference>
<gene>
    <name evidence="2" type="ORF">HII31_12787</name>
</gene>
<feature type="compositionally biased region" description="Polar residues" evidence="1">
    <location>
        <begin position="25"/>
        <end position="37"/>
    </location>
</feature>
<organism evidence="2 3">
    <name type="scientific">Pseudocercospora fuligena</name>
    <dbReference type="NCBI Taxonomy" id="685502"/>
    <lineage>
        <taxon>Eukaryota</taxon>
        <taxon>Fungi</taxon>
        <taxon>Dikarya</taxon>
        <taxon>Ascomycota</taxon>
        <taxon>Pezizomycotina</taxon>
        <taxon>Dothideomycetes</taxon>
        <taxon>Dothideomycetidae</taxon>
        <taxon>Mycosphaerellales</taxon>
        <taxon>Mycosphaerellaceae</taxon>
        <taxon>Pseudocercospora</taxon>
    </lineage>
</organism>
<protein>
    <submittedName>
        <fullName evidence="2">Abscission/NoCut checkpoint regulator</fullName>
    </submittedName>
</protein>
<feature type="compositionally biased region" description="Basic and acidic residues" evidence="1">
    <location>
        <begin position="137"/>
        <end position="153"/>
    </location>
</feature>
<feature type="compositionally biased region" description="Low complexity" evidence="1">
    <location>
        <begin position="228"/>
        <end position="247"/>
    </location>
</feature>
<dbReference type="PANTHER" id="PTHR46603">
    <property type="entry name" value="ABSCISSION/NOCUT CHECKPOINT REGULATOR"/>
    <property type="match status" value="1"/>
</dbReference>
<dbReference type="Proteomes" id="UP000660729">
    <property type="component" value="Unassembled WGS sequence"/>
</dbReference>
<comment type="caution">
    <text evidence="2">The sequence shown here is derived from an EMBL/GenBank/DDBJ whole genome shotgun (WGS) entry which is preliminary data.</text>
</comment>
<accession>A0A8H6R7Q5</accession>
<evidence type="ECO:0000313" key="2">
    <source>
        <dbReference type="EMBL" id="KAF7185914.1"/>
    </source>
</evidence>
<feature type="region of interest" description="Disordered" evidence="1">
    <location>
        <begin position="213"/>
        <end position="260"/>
    </location>
</feature>
<sequence>MPGRDDDLLARLNALKPSSVKLEQESSTIDVQTGTPQTREDKLAERLKQLREGNLPSSQDVLSAGQSPVARVKTSSASKSGPDAVTALTNETRDQVASEQDPIRQWQQQPEDEQTLEELLAELGPSEGGKLAWLDPEDPKHIDSLLREAKEALPEPSEAQSGGSHEAEEQTNEPKQHADDEDDSKSRQSDDQKYEADANEYIKKVLADLELEQKYGADENSGPGQEGSSLQLPSTPSQLKETPNSSSPDPPSYEDSELEARFSKLAVIGLDLPSTPTNKPSATKPTIQASLKPKSNLPTYTNEDIDSWCCICNEDGEVRCLGCDNDIYCQNCFRDGHGTRPGQERGHKAVQYNRKPPPAAAA</sequence>
<feature type="region of interest" description="Disordered" evidence="1">
    <location>
        <begin position="19"/>
        <end position="40"/>
    </location>
</feature>
<proteinExistence type="predicted"/>
<feature type="compositionally biased region" description="Basic and acidic residues" evidence="1">
    <location>
        <begin position="165"/>
        <end position="199"/>
    </location>
</feature>
<name>A0A8H6R7Q5_9PEZI</name>
<evidence type="ECO:0000256" key="1">
    <source>
        <dbReference type="SAM" id="MobiDB-lite"/>
    </source>
</evidence>
<feature type="compositionally biased region" description="Polar residues" evidence="1">
    <location>
        <begin position="55"/>
        <end position="66"/>
    </location>
</feature>
<dbReference type="InterPro" id="IPR044553">
    <property type="entry name" value="Bbox1_ANCHR"/>
</dbReference>
<dbReference type="SUPFAM" id="SSF57845">
    <property type="entry name" value="B-box zinc-binding domain"/>
    <property type="match status" value="1"/>
</dbReference>